<organism evidence="1">
    <name type="scientific">uncultured Caudovirales phage</name>
    <dbReference type="NCBI Taxonomy" id="2100421"/>
    <lineage>
        <taxon>Viruses</taxon>
        <taxon>Duplodnaviria</taxon>
        <taxon>Heunggongvirae</taxon>
        <taxon>Uroviricota</taxon>
        <taxon>Caudoviricetes</taxon>
        <taxon>Peduoviridae</taxon>
        <taxon>Maltschvirus</taxon>
        <taxon>Maltschvirus maltsch</taxon>
    </lineage>
</organism>
<accession>A0A6J7WSR9</accession>
<dbReference type="EMBL" id="LR798288">
    <property type="protein sequence ID" value="CAB5221006.1"/>
    <property type="molecule type" value="Genomic_DNA"/>
</dbReference>
<evidence type="ECO:0000313" key="1">
    <source>
        <dbReference type="EMBL" id="CAB5221006.1"/>
    </source>
</evidence>
<protein>
    <submittedName>
        <fullName evidence="1">Uncharacterized protein</fullName>
    </submittedName>
</protein>
<sequence>MDMHVQTFINSILEQDTKQELNTVVVASIVEHNHCGNGYFSWDGILDALAAIIGYDRASEILGEC</sequence>
<reference evidence="1" key="1">
    <citation type="submission" date="2020-05" db="EMBL/GenBank/DDBJ databases">
        <authorList>
            <person name="Chiriac C."/>
            <person name="Salcher M."/>
            <person name="Ghai R."/>
            <person name="Kavagutti S V."/>
        </authorList>
    </citation>
    <scope>NUCLEOTIDE SEQUENCE</scope>
</reference>
<gene>
    <name evidence="1" type="ORF">UFOVP247_69</name>
</gene>
<proteinExistence type="predicted"/>
<name>A0A6J7WSR9_9CAUD</name>